<keyword evidence="2" id="KW-1185">Reference proteome</keyword>
<sequence>MAKVELIKDPQVYFDYLSSDEINVLDVRFVSDEMVELRYEYNENFVEPNARTNVVIAAFTTAYARLKLYGVLDQLQERVLYYDTDSVIFVSKPNEPEPPLGPYLGQLTNELKEGHITTFISGGPKNYCYKTSTNKVETKIRGITLNCTAMQKVNFDVIRSLVYLHAKCNVTGQVTVDIPLKITRNTRTKNIETNRMRKDYKIVYDKPFIVDDYKTITLWVVGDQVRISKMKRTFGKGYLPNFSKEIFTISKQIPRDPPVYKLKDLDGEELKGTFYEKELQKIIKEDDVYEIEKNFEETWTRQ</sequence>
<organism evidence="1 2">
    <name type="scientific">Paramuricea clavata</name>
    <name type="common">Red gorgonian</name>
    <name type="synonym">Violescent sea-whip</name>
    <dbReference type="NCBI Taxonomy" id="317549"/>
    <lineage>
        <taxon>Eukaryota</taxon>
        <taxon>Metazoa</taxon>
        <taxon>Cnidaria</taxon>
        <taxon>Anthozoa</taxon>
        <taxon>Octocorallia</taxon>
        <taxon>Malacalcyonacea</taxon>
        <taxon>Plexauridae</taxon>
        <taxon>Paramuricea</taxon>
    </lineage>
</organism>
<comment type="caution">
    <text evidence="1">The sequence shown here is derived from an EMBL/GenBank/DDBJ whole genome shotgun (WGS) entry which is preliminary data.</text>
</comment>
<reference evidence="1" key="1">
    <citation type="submission" date="2020-04" db="EMBL/GenBank/DDBJ databases">
        <authorList>
            <person name="Alioto T."/>
            <person name="Alioto T."/>
            <person name="Gomez Garrido J."/>
        </authorList>
    </citation>
    <scope>NUCLEOTIDE SEQUENCE</scope>
    <source>
        <strain evidence="1">A484AB</strain>
    </source>
</reference>
<accession>A0A6S7FYT8</accession>
<evidence type="ECO:0000313" key="1">
    <source>
        <dbReference type="EMBL" id="CAB3981382.1"/>
    </source>
</evidence>
<dbReference type="Proteomes" id="UP001152795">
    <property type="component" value="Unassembled WGS sequence"/>
</dbReference>
<dbReference type="EMBL" id="CACRXK020000383">
    <property type="protein sequence ID" value="CAB3981382.1"/>
    <property type="molecule type" value="Genomic_DNA"/>
</dbReference>
<dbReference type="InterPro" id="IPR043502">
    <property type="entry name" value="DNA/RNA_pol_sf"/>
</dbReference>
<dbReference type="PANTHER" id="PTHR33568:SF3">
    <property type="entry name" value="DNA-DIRECTED DNA POLYMERASE"/>
    <property type="match status" value="1"/>
</dbReference>
<dbReference type="Gene3D" id="3.90.1600.10">
    <property type="entry name" value="Palm domain of DNA polymerase"/>
    <property type="match status" value="1"/>
</dbReference>
<dbReference type="PANTHER" id="PTHR33568">
    <property type="entry name" value="DNA POLYMERASE"/>
    <property type="match status" value="1"/>
</dbReference>
<name>A0A6S7FYT8_PARCT</name>
<evidence type="ECO:0000313" key="2">
    <source>
        <dbReference type="Proteomes" id="UP001152795"/>
    </source>
</evidence>
<proteinExistence type="predicted"/>
<dbReference type="SUPFAM" id="SSF56672">
    <property type="entry name" value="DNA/RNA polymerases"/>
    <property type="match status" value="1"/>
</dbReference>
<dbReference type="InterPro" id="IPR023211">
    <property type="entry name" value="DNA_pol_palm_dom_sf"/>
</dbReference>
<dbReference type="OrthoDB" id="6425564at2759"/>
<protein>
    <submittedName>
        <fullName evidence="1">Uncharacterized protein</fullName>
    </submittedName>
</protein>
<dbReference type="AlphaFoldDB" id="A0A6S7FYT8"/>
<gene>
    <name evidence="1" type="ORF">PACLA_8A013194</name>
</gene>